<gene>
    <name evidence="1" type="ORF">METZ01_LOCUS274119</name>
</gene>
<dbReference type="EMBL" id="UINC01079348">
    <property type="protein sequence ID" value="SVC21265.1"/>
    <property type="molecule type" value="Genomic_DNA"/>
</dbReference>
<protein>
    <submittedName>
        <fullName evidence="1">Uncharacterized protein</fullName>
    </submittedName>
</protein>
<organism evidence="1">
    <name type="scientific">marine metagenome</name>
    <dbReference type="NCBI Taxonomy" id="408172"/>
    <lineage>
        <taxon>unclassified sequences</taxon>
        <taxon>metagenomes</taxon>
        <taxon>ecological metagenomes</taxon>
    </lineage>
</organism>
<evidence type="ECO:0000313" key="1">
    <source>
        <dbReference type="EMBL" id="SVC21265.1"/>
    </source>
</evidence>
<name>A0A382KCD4_9ZZZZ</name>
<proteinExistence type="predicted"/>
<reference evidence="1" key="1">
    <citation type="submission" date="2018-05" db="EMBL/GenBank/DDBJ databases">
        <authorList>
            <person name="Lanie J.A."/>
            <person name="Ng W.-L."/>
            <person name="Kazmierczak K.M."/>
            <person name="Andrzejewski T.M."/>
            <person name="Davidsen T.M."/>
            <person name="Wayne K.J."/>
            <person name="Tettelin H."/>
            <person name="Glass J.I."/>
            <person name="Rusch D."/>
            <person name="Podicherti R."/>
            <person name="Tsui H.-C.T."/>
            <person name="Winkler M.E."/>
        </authorList>
    </citation>
    <scope>NUCLEOTIDE SEQUENCE</scope>
</reference>
<accession>A0A382KCD4</accession>
<feature type="non-terminal residue" evidence="1">
    <location>
        <position position="1"/>
    </location>
</feature>
<sequence>NRAPEQAIGKAGRILPEEFRQGLDAYFDALEGKKIE</sequence>
<dbReference type="AlphaFoldDB" id="A0A382KCD4"/>